<proteinExistence type="predicted"/>
<dbReference type="AlphaFoldDB" id="A0A9W9DGQ1"/>
<sequence length="104" mass="11119">MDRWLWYQFTLACGLSSPQTGSANSRGAFSSMQGNGVLDVYGLFEIRKDPEDVDASELVSDGGVSGSLELEAIGSMQHRMNAVEAGMCRRGVKGGRMVSSVLVV</sequence>
<organism evidence="1 2">
    <name type="scientific">Lentinula lateritia</name>
    <dbReference type="NCBI Taxonomy" id="40482"/>
    <lineage>
        <taxon>Eukaryota</taxon>
        <taxon>Fungi</taxon>
        <taxon>Dikarya</taxon>
        <taxon>Basidiomycota</taxon>
        <taxon>Agaricomycotina</taxon>
        <taxon>Agaricomycetes</taxon>
        <taxon>Agaricomycetidae</taxon>
        <taxon>Agaricales</taxon>
        <taxon>Marasmiineae</taxon>
        <taxon>Omphalotaceae</taxon>
        <taxon>Lentinula</taxon>
    </lineage>
</organism>
<protein>
    <submittedName>
        <fullName evidence="1">Uncharacterized protein</fullName>
    </submittedName>
</protein>
<evidence type="ECO:0000313" key="1">
    <source>
        <dbReference type="EMBL" id="KAJ4469744.1"/>
    </source>
</evidence>
<dbReference type="Proteomes" id="UP001150238">
    <property type="component" value="Unassembled WGS sequence"/>
</dbReference>
<reference evidence="1" key="1">
    <citation type="submission" date="2022-08" db="EMBL/GenBank/DDBJ databases">
        <authorList>
            <consortium name="DOE Joint Genome Institute"/>
            <person name="Min B."/>
            <person name="Riley R."/>
            <person name="Sierra-Patev S."/>
            <person name="Naranjo-Ortiz M."/>
            <person name="Looney B."/>
            <person name="Konkel Z."/>
            <person name="Slot J.C."/>
            <person name="Sakamoto Y."/>
            <person name="Steenwyk J.L."/>
            <person name="Rokas A."/>
            <person name="Carro J."/>
            <person name="Camarero S."/>
            <person name="Ferreira P."/>
            <person name="Molpeceres G."/>
            <person name="Ruiz-Duenas F.J."/>
            <person name="Serrano A."/>
            <person name="Henrissat B."/>
            <person name="Drula E."/>
            <person name="Hughes K.W."/>
            <person name="Mata J.L."/>
            <person name="Ishikawa N.K."/>
            <person name="Vargas-Isla R."/>
            <person name="Ushijima S."/>
            <person name="Smith C.A."/>
            <person name="Ahrendt S."/>
            <person name="Andreopoulos W."/>
            <person name="He G."/>
            <person name="Labutti K."/>
            <person name="Lipzen A."/>
            <person name="Ng V."/>
            <person name="Sandor L."/>
            <person name="Barry K."/>
            <person name="Martinez A.T."/>
            <person name="Xiao Y."/>
            <person name="Gibbons J.G."/>
            <person name="Terashima K."/>
            <person name="Hibbett D.S."/>
            <person name="Grigoriev I.V."/>
        </authorList>
    </citation>
    <scope>NUCLEOTIDE SEQUENCE</scope>
    <source>
        <strain evidence="1">Sp2 HRB7682 ss15</strain>
    </source>
</reference>
<dbReference type="EMBL" id="JANVFS010000034">
    <property type="protein sequence ID" value="KAJ4469744.1"/>
    <property type="molecule type" value="Genomic_DNA"/>
</dbReference>
<reference evidence="1" key="2">
    <citation type="journal article" date="2023" name="Proc. Natl. Acad. Sci. U.S.A.">
        <title>A global phylogenomic analysis of the shiitake genus Lentinula.</title>
        <authorList>
            <person name="Sierra-Patev S."/>
            <person name="Min B."/>
            <person name="Naranjo-Ortiz M."/>
            <person name="Looney B."/>
            <person name="Konkel Z."/>
            <person name="Slot J.C."/>
            <person name="Sakamoto Y."/>
            <person name="Steenwyk J.L."/>
            <person name="Rokas A."/>
            <person name="Carro J."/>
            <person name="Camarero S."/>
            <person name="Ferreira P."/>
            <person name="Molpeceres G."/>
            <person name="Ruiz-Duenas F.J."/>
            <person name="Serrano A."/>
            <person name="Henrissat B."/>
            <person name="Drula E."/>
            <person name="Hughes K.W."/>
            <person name="Mata J.L."/>
            <person name="Ishikawa N.K."/>
            <person name="Vargas-Isla R."/>
            <person name="Ushijima S."/>
            <person name="Smith C.A."/>
            <person name="Donoghue J."/>
            <person name="Ahrendt S."/>
            <person name="Andreopoulos W."/>
            <person name="He G."/>
            <person name="LaButti K."/>
            <person name="Lipzen A."/>
            <person name="Ng V."/>
            <person name="Riley R."/>
            <person name="Sandor L."/>
            <person name="Barry K."/>
            <person name="Martinez A.T."/>
            <person name="Xiao Y."/>
            <person name="Gibbons J.G."/>
            <person name="Terashima K."/>
            <person name="Grigoriev I.V."/>
            <person name="Hibbett D."/>
        </authorList>
    </citation>
    <scope>NUCLEOTIDE SEQUENCE</scope>
    <source>
        <strain evidence="1">Sp2 HRB7682 ss15</strain>
    </source>
</reference>
<gene>
    <name evidence="1" type="ORF">C8J55DRAFT_492034</name>
</gene>
<accession>A0A9W9DGQ1</accession>
<evidence type="ECO:0000313" key="2">
    <source>
        <dbReference type="Proteomes" id="UP001150238"/>
    </source>
</evidence>
<comment type="caution">
    <text evidence="1">The sequence shown here is derived from an EMBL/GenBank/DDBJ whole genome shotgun (WGS) entry which is preliminary data.</text>
</comment>
<name>A0A9W9DGQ1_9AGAR</name>